<evidence type="ECO:0000256" key="7">
    <source>
        <dbReference type="ARBA" id="ARBA00023139"/>
    </source>
</evidence>
<dbReference type="GO" id="GO:0005886">
    <property type="term" value="C:plasma membrane"/>
    <property type="evidence" value="ECO:0007669"/>
    <property type="project" value="UniProtKB-SubCell"/>
</dbReference>
<keyword evidence="4 9" id="KW-0812">Transmembrane</keyword>
<name>G4CTL4_9NEIS</name>
<accession>G4CTL4</accession>
<dbReference type="RefSeq" id="WP_009117564.1">
    <property type="nucleotide sequence ID" value="NZ_JH165159.1"/>
</dbReference>
<evidence type="ECO:0000313" key="10">
    <source>
        <dbReference type="EMBL" id="EGZ44119.1"/>
    </source>
</evidence>
<dbReference type="SUPFAM" id="SSF56954">
    <property type="entry name" value="Outer membrane efflux proteins (OEP)"/>
    <property type="match status" value="1"/>
</dbReference>
<keyword evidence="3 9" id="KW-1134">Transmembrane beta strand</keyword>
<keyword evidence="11" id="KW-1185">Reference proteome</keyword>
<evidence type="ECO:0000256" key="8">
    <source>
        <dbReference type="ARBA" id="ARBA00023288"/>
    </source>
</evidence>
<organism evidence="10 11">
    <name type="scientific">Neisseria wadsworthii 9715</name>
    <dbReference type="NCBI Taxonomy" id="1030841"/>
    <lineage>
        <taxon>Bacteria</taxon>
        <taxon>Pseudomonadati</taxon>
        <taxon>Pseudomonadota</taxon>
        <taxon>Betaproteobacteria</taxon>
        <taxon>Neisseriales</taxon>
        <taxon>Neisseriaceae</taxon>
        <taxon>Neisseria</taxon>
    </lineage>
</organism>
<dbReference type="AlphaFoldDB" id="G4CTL4"/>
<dbReference type="PANTHER" id="PTHR30203">
    <property type="entry name" value="OUTER MEMBRANE CATION EFFLUX PROTEIN"/>
    <property type="match status" value="1"/>
</dbReference>
<evidence type="ECO:0000256" key="1">
    <source>
        <dbReference type="ARBA" id="ARBA00004370"/>
    </source>
</evidence>
<dbReference type="GO" id="GO:0015562">
    <property type="term" value="F:efflux transmembrane transporter activity"/>
    <property type="evidence" value="ECO:0007669"/>
    <property type="project" value="InterPro"/>
</dbReference>
<dbReference type="InterPro" id="IPR003423">
    <property type="entry name" value="OMP_efflux"/>
</dbReference>
<dbReference type="PANTHER" id="PTHR30203:SF20">
    <property type="entry name" value="MULTIDRUG RESISTANCE OUTER MEMBRANE PROTEIN MDTP-RELATED"/>
    <property type="match status" value="1"/>
</dbReference>
<protein>
    <submittedName>
        <fullName evidence="10">Outer membrane multidrug resistance lipoprotein</fullName>
    </submittedName>
</protein>
<keyword evidence="6 9" id="KW-0472">Membrane</keyword>
<dbReference type="InterPro" id="IPR010131">
    <property type="entry name" value="MdtP/NodT-like"/>
</dbReference>
<keyword evidence="5 9" id="KW-0732">Signal</keyword>
<comment type="similarity">
    <text evidence="2 9">Belongs to the outer membrane factor (OMF) (TC 1.B.17) family.</text>
</comment>
<dbReference type="Gene3D" id="1.20.1600.10">
    <property type="entry name" value="Outer membrane efflux proteins (OEP)"/>
    <property type="match status" value="1"/>
</dbReference>
<comment type="caution">
    <text evidence="10">The sequence shown here is derived from an EMBL/GenBank/DDBJ whole genome shotgun (WGS) entry which is preliminary data.</text>
</comment>
<dbReference type="PROSITE" id="PS51257">
    <property type="entry name" value="PROKAR_LIPOPROTEIN"/>
    <property type="match status" value="1"/>
</dbReference>
<dbReference type="STRING" id="1030841.HMPREF9370_2424"/>
<evidence type="ECO:0000256" key="2">
    <source>
        <dbReference type="ARBA" id="ARBA00007613"/>
    </source>
</evidence>
<dbReference type="HOGENOM" id="CLU_012817_13_2_4"/>
<feature type="chain" id="PRO_5001439079" evidence="9">
    <location>
        <begin position="23"/>
        <end position="467"/>
    </location>
</feature>
<proteinExistence type="inferred from homology"/>
<gene>
    <name evidence="10" type="ORF">HMPREF9370_2424</name>
</gene>
<dbReference type="OrthoDB" id="9770517at2"/>
<keyword evidence="7 9" id="KW-0564">Palmitate</keyword>
<evidence type="ECO:0000256" key="3">
    <source>
        <dbReference type="ARBA" id="ARBA00022452"/>
    </source>
</evidence>
<dbReference type="Pfam" id="PF02321">
    <property type="entry name" value="OEP"/>
    <property type="match status" value="2"/>
</dbReference>
<dbReference type="NCBIfam" id="TIGR01845">
    <property type="entry name" value="outer_NodT"/>
    <property type="match status" value="1"/>
</dbReference>
<feature type="signal peptide" evidence="9">
    <location>
        <begin position="1"/>
        <end position="22"/>
    </location>
</feature>
<evidence type="ECO:0000256" key="4">
    <source>
        <dbReference type="ARBA" id="ARBA00022692"/>
    </source>
</evidence>
<reference evidence="10 11" key="1">
    <citation type="submission" date="2011-06" db="EMBL/GenBank/DDBJ databases">
        <authorList>
            <person name="Muzny D."/>
            <person name="Qin X."/>
            <person name="Deng J."/>
            <person name="Jiang H."/>
            <person name="Liu Y."/>
            <person name="Qu J."/>
            <person name="Song X.-Z."/>
            <person name="Zhang L."/>
            <person name="Thornton R."/>
            <person name="Coyle M."/>
            <person name="Francisco L."/>
            <person name="Jackson L."/>
            <person name="Javaid M."/>
            <person name="Korchina V."/>
            <person name="Kovar C."/>
            <person name="Mata R."/>
            <person name="Mathew T."/>
            <person name="Ngo R."/>
            <person name="Nguyen L."/>
            <person name="Nguyen N."/>
            <person name="Okwuonu G."/>
            <person name="Ongeri F."/>
            <person name="Pham C."/>
            <person name="Simmons D."/>
            <person name="Wilczek-Boney K."/>
            <person name="Hale W."/>
            <person name="Jakkamsetti A."/>
            <person name="Pham P."/>
            <person name="Ruth R."/>
            <person name="San Lucas F."/>
            <person name="Warren J."/>
            <person name="Zhang J."/>
            <person name="Zhao Z."/>
            <person name="Zhou C."/>
            <person name="Zhu D."/>
            <person name="Lee S."/>
            <person name="Bess C."/>
            <person name="Blankenburg K."/>
            <person name="Forbes L."/>
            <person name="Fu Q."/>
            <person name="Gubbala S."/>
            <person name="Hirani K."/>
            <person name="Jayaseelan J.C."/>
            <person name="Lara F."/>
            <person name="Munidasa M."/>
            <person name="Palculict T."/>
            <person name="Patil S."/>
            <person name="Pu L.-L."/>
            <person name="Saada N."/>
            <person name="Tang L."/>
            <person name="Weissenberger G."/>
            <person name="Zhu Y."/>
            <person name="Hemphill L."/>
            <person name="Shang Y."/>
            <person name="Youmans B."/>
            <person name="Ayvaz T."/>
            <person name="Ross M."/>
            <person name="Santibanez J."/>
            <person name="Aqrawi P."/>
            <person name="Gross S."/>
            <person name="Joshi V."/>
            <person name="Fowler G."/>
            <person name="Nazareth L."/>
            <person name="Reid J."/>
            <person name="Worley K."/>
            <person name="Petrosino J."/>
            <person name="Highlander S."/>
            <person name="Gibbs R."/>
        </authorList>
    </citation>
    <scope>NUCLEOTIDE SEQUENCE [LARGE SCALE GENOMIC DNA]</scope>
    <source>
        <strain evidence="10 11">9715</strain>
    </source>
</reference>
<evidence type="ECO:0000313" key="11">
    <source>
        <dbReference type="Proteomes" id="UP000005336"/>
    </source>
</evidence>
<sequence>MGIRYIKHSVGFAALCLLGACAQLPKETALAMPSEHSLASGQTFAASEKWWLSLKDPQLNKYIDAALKNAPSLKIAQARFEQLQAELGIVDQESKVQTGIVSEGKGVLLNRRPSASFAETDRNFRLAHISAQAKWSFDFWGKNKARIASALGRRNAAYYEIRQAEVLLAHSVAVQYFTWQNLVAQQDILNQRVENAKQIEKLIQERVRADIAAPSAVYEPQQVQQQLMQQKLQLDKQIAHARHALAVLAGKRPDSLDKQKPAAMVDVPNVKVSGLKADILGRRPDIAVQRELLNMRSQNIREAKADFYPNVELKLLAGLSHLDAFDLVRGNSAMLGVVPALHLPIFTSGALRSKLAKRNAEYDEQVAIYDQTVLNAMRMAADAIADYQNHKAQHTQSEQTAATARKISASMLRRVNAGLENKADYYRKQDDVLQQQALVFVKHSEALSAWSNLHAQLGGGFREEQHL</sequence>
<dbReference type="PATRIC" id="fig|1030841.3.peg.2412"/>
<dbReference type="Gene3D" id="2.20.200.10">
    <property type="entry name" value="Outer membrane efflux proteins (OEP)"/>
    <property type="match status" value="1"/>
</dbReference>
<evidence type="ECO:0000256" key="9">
    <source>
        <dbReference type="RuleBase" id="RU362097"/>
    </source>
</evidence>
<keyword evidence="8 9" id="KW-0449">Lipoprotein</keyword>
<comment type="subcellular location">
    <subcellularLocation>
        <location evidence="9">Cell membrane</location>
        <topology evidence="9">Lipid-anchor</topology>
    </subcellularLocation>
    <subcellularLocation>
        <location evidence="1">Membrane</location>
    </subcellularLocation>
</comment>
<dbReference type="EMBL" id="AGAZ01000079">
    <property type="protein sequence ID" value="EGZ44119.1"/>
    <property type="molecule type" value="Genomic_DNA"/>
</dbReference>
<evidence type="ECO:0000256" key="5">
    <source>
        <dbReference type="ARBA" id="ARBA00022729"/>
    </source>
</evidence>
<dbReference type="Proteomes" id="UP000005336">
    <property type="component" value="Unassembled WGS sequence"/>
</dbReference>
<evidence type="ECO:0000256" key="6">
    <source>
        <dbReference type="ARBA" id="ARBA00023136"/>
    </source>
</evidence>